<evidence type="ECO:0000259" key="1">
    <source>
        <dbReference type="Pfam" id="PF01575"/>
    </source>
</evidence>
<evidence type="ECO:0000313" key="2">
    <source>
        <dbReference type="EMBL" id="APT58464.1"/>
    </source>
</evidence>
<dbReference type="InterPro" id="IPR052342">
    <property type="entry name" value="MCH/BMMD"/>
</dbReference>
<dbReference type="STRING" id="257708.RGI145_16450"/>
<sequence>MREPHYFEDFAAGQVFRSGPYRMERDAIIAFAREFDPQPQHLGEAEAARSQFGQLVASGWHTAAVTMRLFIQDALPPIAGGGQGLGLENLVWVRPVRPGDELHVVVEVLSMRPSRSRPDRGIMKARITTKNQAEEVVQSTITSALVPCRVAG</sequence>
<dbReference type="PANTHER" id="PTHR43664">
    <property type="entry name" value="MONOAMINE OXIDASE-RELATED"/>
    <property type="match status" value="1"/>
</dbReference>
<dbReference type="InterPro" id="IPR029069">
    <property type="entry name" value="HotDog_dom_sf"/>
</dbReference>
<dbReference type="PANTHER" id="PTHR43664:SF1">
    <property type="entry name" value="BETA-METHYLMALYL-COA DEHYDRATASE"/>
    <property type="match status" value="1"/>
</dbReference>
<name>A0A1L7AI49_9PROT</name>
<dbReference type="InterPro" id="IPR002539">
    <property type="entry name" value="MaoC-like_dom"/>
</dbReference>
<evidence type="ECO:0000313" key="5">
    <source>
        <dbReference type="Proteomes" id="UP001258945"/>
    </source>
</evidence>
<reference evidence="3 5" key="2">
    <citation type="journal article" date="2019" name="Microb. Pathog.">
        <title>Comparison of VITEK 2, MALDI-TOF MS, 16S rRNA gene sequencing, and whole-genome sequencing for identification of Roseomonas mucosa.</title>
        <authorList>
            <person name="Rudolph W.W."/>
            <person name="Gunzer F."/>
            <person name="Trauth M."/>
            <person name="Bunk B."/>
            <person name="Bigge R."/>
            <person name="Schrottner P."/>
        </authorList>
    </citation>
    <scope>NUCLEOTIDE SEQUENCE [LARGE SCALE GENOMIC DNA]</scope>
    <source>
        <strain evidence="3 5">DSM 103800</strain>
    </source>
</reference>
<evidence type="ECO:0000313" key="3">
    <source>
        <dbReference type="EMBL" id="MDT8333557.1"/>
    </source>
</evidence>
<proteinExistence type="predicted"/>
<gene>
    <name evidence="2" type="ORF">RGI145_16450</name>
    <name evidence="3" type="ORF">RQ831_21110</name>
</gene>
<dbReference type="AlphaFoldDB" id="A0A1L7AI49"/>
<dbReference type="CDD" id="cd03454">
    <property type="entry name" value="YdeM"/>
    <property type="match status" value="1"/>
</dbReference>
<dbReference type="SUPFAM" id="SSF54637">
    <property type="entry name" value="Thioesterase/thiol ester dehydrase-isomerase"/>
    <property type="match status" value="1"/>
</dbReference>
<dbReference type="Pfam" id="PF01575">
    <property type="entry name" value="MaoC_dehydratas"/>
    <property type="match status" value="1"/>
</dbReference>
<dbReference type="Proteomes" id="UP001258945">
    <property type="component" value="Unassembled WGS sequence"/>
</dbReference>
<dbReference type="RefSeq" id="WP_075799228.1">
    <property type="nucleotide sequence ID" value="NZ_CP015583.1"/>
</dbReference>
<dbReference type="Gene3D" id="3.10.129.10">
    <property type="entry name" value="Hotdog Thioesterase"/>
    <property type="match status" value="1"/>
</dbReference>
<keyword evidence="5" id="KW-1185">Reference proteome</keyword>
<dbReference type="Proteomes" id="UP000185494">
    <property type="component" value="Chromosome 1"/>
</dbReference>
<feature type="domain" description="MaoC-like" evidence="1">
    <location>
        <begin position="14"/>
        <end position="117"/>
    </location>
</feature>
<evidence type="ECO:0000313" key="4">
    <source>
        <dbReference type="Proteomes" id="UP000185494"/>
    </source>
</evidence>
<reference evidence="2 4" key="1">
    <citation type="submission" date="2016-05" db="EMBL/GenBank/DDBJ databases">
        <title>Complete Genome and Methylome Analysis of Psychrotrophic Bacterial Isolates from Antarctic Lake Untersee.</title>
        <authorList>
            <person name="Fomenkov A."/>
            <person name="Akimov V.N."/>
            <person name="Vasilyeva L.V."/>
            <person name="Andersen D."/>
            <person name="Vincze T."/>
            <person name="Roberts R.J."/>
        </authorList>
    </citation>
    <scope>NUCLEOTIDE SEQUENCE [LARGE SCALE GENOMIC DNA]</scope>
    <source>
        <strain evidence="2 4">U14-5</strain>
    </source>
</reference>
<dbReference type="EMBL" id="CP015583">
    <property type="protein sequence ID" value="APT58464.1"/>
    <property type="molecule type" value="Genomic_DNA"/>
</dbReference>
<protein>
    <submittedName>
        <fullName evidence="3">MaoC family dehydratase</fullName>
    </submittedName>
</protein>
<reference evidence="3" key="3">
    <citation type="submission" date="2023-09" db="EMBL/GenBank/DDBJ databases">
        <authorList>
            <person name="Schober I."/>
            <person name="Bunk B."/>
        </authorList>
    </citation>
    <scope>NUCLEOTIDE SEQUENCE</scope>
    <source>
        <strain evidence="3">DSM 103800</strain>
    </source>
</reference>
<accession>A0A1L7AI49</accession>
<dbReference type="KEGG" id="rgi:RGI145_16450"/>
<organism evidence="2 4">
    <name type="scientific">Roseomonas gilardii</name>
    <dbReference type="NCBI Taxonomy" id="257708"/>
    <lineage>
        <taxon>Bacteria</taxon>
        <taxon>Pseudomonadati</taxon>
        <taxon>Pseudomonadota</taxon>
        <taxon>Alphaproteobacteria</taxon>
        <taxon>Acetobacterales</taxon>
        <taxon>Roseomonadaceae</taxon>
        <taxon>Roseomonas</taxon>
    </lineage>
</organism>
<dbReference type="eggNOG" id="COG2030">
    <property type="taxonomic scope" value="Bacteria"/>
</dbReference>
<dbReference type="EMBL" id="JAVVDO010000061">
    <property type="protein sequence ID" value="MDT8333557.1"/>
    <property type="molecule type" value="Genomic_DNA"/>
</dbReference>